<feature type="region of interest" description="Disordered" evidence="1">
    <location>
        <begin position="1"/>
        <end position="54"/>
    </location>
</feature>
<feature type="compositionally biased region" description="Polar residues" evidence="1">
    <location>
        <begin position="25"/>
        <end position="41"/>
    </location>
</feature>
<reference evidence="2" key="1">
    <citation type="submission" date="2021-02" db="EMBL/GenBank/DDBJ databases">
        <authorList>
            <person name="Nowell W R."/>
        </authorList>
    </citation>
    <scope>NUCLEOTIDE SEQUENCE</scope>
</reference>
<name>A0A819YMF3_9BILA</name>
<feature type="compositionally biased region" description="Polar residues" evidence="1">
    <location>
        <begin position="1"/>
        <end position="17"/>
    </location>
</feature>
<accession>A0A819YMF3</accession>
<dbReference type="AlphaFoldDB" id="A0A819YMF3"/>
<sequence>TPAPNQGQQVPPNNAQDNLRLRKPNSGSGTQQPKQEATTASDICIDMTDEPNDE</sequence>
<proteinExistence type="predicted"/>
<evidence type="ECO:0000256" key="1">
    <source>
        <dbReference type="SAM" id="MobiDB-lite"/>
    </source>
</evidence>
<feature type="non-terminal residue" evidence="2">
    <location>
        <position position="1"/>
    </location>
</feature>
<dbReference type="EMBL" id="CAJOAY010007208">
    <property type="protein sequence ID" value="CAF4160925.1"/>
    <property type="molecule type" value="Genomic_DNA"/>
</dbReference>
<organism evidence="2 3">
    <name type="scientific">Adineta steineri</name>
    <dbReference type="NCBI Taxonomy" id="433720"/>
    <lineage>
        <taxon>Eukaryota</taxon>
        <taxon>Metazoa</taxon>
        <taxon>Spiralia</taxon>
        <taxon>Gnathifera</taxon>
        <taxon>Rotifera</taxon>
        <taxon>Eurotatoria</taxon>
        <taxon>Bdelloidea</taxon>
        <taxon>Adinetida</taxon>
        <taxon>Adinetidae</taxon>
        <taxon>Adineta</taxon>
    </lineage>
</organism>
<gene>
    <name evidence="2" type="ORF">OKA104_LOCUS38790</name>
</gene>
<evidence type="ECO:0000313" key="2">
    <source>
        <dbReference type="EMBL" id="CAF4160925.1"/>
    </source>
</evidence>
<dbReference type="Proteomes" id="UP000663881">
    <property type="component" value="Unassembled WGS sequence"/>
</dbReference>
<protein>
    <submittedName>
        <fullName evidence="2">Uncharacterized protein</fullName>
    </submittedName>
</protein>
<evidence type="ECO:0000313" key="3">
    <source>
        <dbReference type="Proteomes" id="UP000663881"/>
    </source>
</evidence>
<comment type="caution">
    <text evidence="2">The sequence shown here is derived from an EMBL/GenBank/DDBJ whole genome shotgun (WGS) entry which is preliminary data.</text>
</comment>